<evidence type="ECO:0000256" key="1">
    <source>
        <dbReference type="SAM" id="MobiDB-lite"/>
    </source>
</evidence>
<evidence type="ECO:0000313" key="3">
    <source>
        <dbReference type="EMBL" id="KAE9086937.1"/>
    </source>
</evidence>
<dbReference type="Proteomes" id="UP000488956">
    <property type="component" value="Unassembled WGS sequence"/>
</dbReference>
<dbReference type="Proteomes" id="UP000476176">
    <property type="component" value="Unassembled WGS sequence"/>
</dbReference>
<dbReference type="EMBL" id="QXFZ01001664">
    <property type="protein sequence ID" value="KAE9086861.1"/>
    <property type="molecule type" value="Genomic_DNA"/>
</dbReference>
<dbReference type="Proteomes" id="UP000486351">
    <property type="component" value="Unassembled WGS sequence"/>
</dbReference>
<evidence type="ECO:0000313" key="10">
    <source>
        <dbReference type="Proteomes" id="UP000433483"/>
    </source>
</evidence>
<accession>A0A6A3S898</accession>
<dbReference type="AlphaFoldDB" id="A0A6A3S898"/>
<sequence length="52" mass="5731">MYVDHIEKEPPEQMEAIIAQRRLTQRAEPAHTGKNDGCTSTTAASGIDHLVL</sequence>
<feature type="region of interest" description="Disordered" evidence="1">
    <location>
        <begin position="26"/>
        <end position="52"/>
    </location>
</feature>
<evidence type="ECO:0000313" key="12">
    <source>
        <dbReference type="Proteomes" id="UP000440367"/>
    </source>
</evidence>
<evidence type="ECO:0000313" key="17">
    <source>
        <dbReference type="Proteomes" id="UP000488956"/>
    </source>
</evidence>
<evidence type="ECO:0000313" key="6">
    <source>
        <dbReference type="EMBL" id="KAE9200418.1"/>
    </source>
</evidence>
<proteinExistence type="predicted"/>
<dbReference type="Proteomes" id="UP000433483">
    <property type="component" value="Unassembled WGS sequence"/>
</dbReference>
<organism evidence="4 13">
    <name type="scientific">Phytophthora fragariae</name>
    <dbReference type="NCBI Taxonomy" id="53985"/>
    <lineage>
        <taxon>Eukaryota</taxon>
        <taxon>Sar</taxon>
        <taxon>Stramenopiles</taxon>
        <taxon>Oomycota</taxon>
        <taxon>Peronosporomycetes</taxon>
        <taxon>Peronosporales</taxon>
        <taxon>Peronosporaceae</taxon>
        <taxon>Phytophthora</taxon>
    </lineage>
</organism>
<evidence type="ECO:0000313" key="8">
    <source>
        <dbReference type="EMBL" id="KAE9290381.1"/>
    </source>
</evidence>
<evidence type="ECO:0000313" key="7">
    <source>
        <dbReference type="EMBL" id="KAE9201193.1"/>
    </source>
</evidence>
<dbReference type="Proteomes" id="UP000437068">
    <property type="component" value="Unassembled WGS sequence"/>
</dbReference>
<evidence type="ECO:0000313" key="16">
    <source>
        <dbReference type="Proteomes" id="UP000486351"/>
    </source>
</evidence>
<dbReference type="EMBL" id="QXGD01001675">
    <property type="protein sequence ID" value="KAE9201193.1"/>
    <property type="molecule type" value="Genomic_DNA"/>
</dbReference>
<dbReference type="EMBL" id="QXGA01001728">
    <property type="protein sequence ID" value="KAE9111880.1"/>
    <property type="molecule type" value="Genomic_DNA"/>
</dbReference>
<evidence type="ECO:0000313" key="14">
    <source>
        <dbReference type="Proteomes" id="UP000441208"/>
    </source>
</evidence>
<comment type="caution">
    <text evidence="4">The sequence shown here is derived from an EMBL/GenBank/DDBJ whole genome shotgun (WGS) entry which is preliminary data.</text>
</comment>
<evidence type="ECO:0000313" key="2">
    <source>
        <dbReference type="EMBL" id="KAE9086861.1"/>
    </source>
</evidence>
<dbReference type="EMBL" id="QXGC01001563">
    <property type="protein sequence ID" value="KAE9200418.1"/>
    <property type="molecule type" value="Genomic_DNA"/>
</dbReference>
<dbReference type="EMBL" id="QXFX01001647">
    <property type="protein sequence ID" value="KAE9086937.1"/>
    <property type="molecule type" value="Genomic_DNA"/>
</dbReference>
<dbReference type="EMBL" id="QXGB01001776">
    <property type="protein sequence ID" value="KAE9185714.1"/>
    <property type="molecule type" value="Genomic_DNA"/>
</dbReference>
<gene>
    <name evidence="8" type="ORF">PF001_g19628</name>
    <name evidence="7" type="ORF">PF002_g21613</name>
    <name evidence="6" type="ORF">PF004_g19005</name>
    <name evidence="5" type="ORF">PF005_g21139</name>
    <name evidence="4" type="ORF">PF006_g20114</name>
    <name evidence="2" type="ORF">PF007_g20598</name>
    <name evidence="9" type="ORF">PF008_g20900</name>
    <name evidence="3" type="ORF">PF010_g19911</name>
</gene>
<evidence type="ECO:0000313" key="4">
    <source>
        <dbReference type="EMBL" id="KAE9111880.1"/>
    </source>
</evidence>
<dbReference type="Proteomes" id="UP000440732">
    <property type="component" value="Unassembled WGS sequence"/>
</dbReference>
<evidence type="ECO:0000313" key="13">
    <source>
        <dbReference type="Proteomes" id="UP000440732"/>
    </source>
</evidence>
<evidence type="ECO:0000313" key="15">
    <source>
        <dbReference type="Proteomes" id="UP000476176"/>
    </source>
</evidence>
<protein>
    <submittedName>
        <fullName evidence="4">Uncharacterized protein</fullName>
    </submittedName>
</protein>
<keyword evidence="10" id="KW-1185">Reference proteome</keyword>
<dbReference type="EMBL" id="QXGE01001612">
    <property type="protein sequence ID" value="KAE9290381.1"/>
    <property type="molecule type" value="Genomic_DNA"/>
</dbReference>
<evidence type="ECO:0000313" key="5">
    <source>
        <dbReference type="EMBL" id="KAE9185714.1"/>
    </source>
</evidence>
<name>A0A6A3S898_9STRA</name>
<evidence type="ECO:0000313" key="9">
    <source>
        <dbReference type="EMBL" id="KAE9308680.1"/>
    </source>
</evidence>
<reference evidence="10 11" key="1">
    <citation type="submission" date="2018-08" db="EMBL/GenBank/DDBJ databases">
        <title>Genomic investigation of the strawberry pathogen Phytophthora fragariae indicates pathogenicity is determined by transcriptional variation in three key races.</title>
        <authorList>
            <person name="Adams T.M."/>
            <person name="Armitage A.D."/>
            <person name="Sobczyk M.K."/>
            <person name="Bates H.J."/>
            <person name="Dunwell J.M."/>
            <person name="Nellist C.F."/>
            <person name="Harrison R.J."/>
        </authorList>
    </citation>
    <scope>NUCLEOTIDE SEQUENCE [LARGE SCALE GENOMIC DNA]</scope>
    <source>
        <strain evidence="8 11">A4</strain>
        <strain evidence="7 12">BC-1</strain>
        <strain evidence="6 15">BC-23</strain>
        <strain evidence="5 10">NOV-27</strain>
        <strain evidence="4 13">NOV-5</strain>
        <strain evidence="2 14">NOV-71</strain>
        <strain evidence="9 16">NOV-77</strain>
        <strain evidence="3 17">ONT-3</strain>
    </source>
</reference>
<dbReference type="EMBL" id="QXFY01001823">
    <property type="protein sequence ID" value="KAE9308680.1"/>
    <property type="molecule type" value="Genomic_DNA"/>
</dbReference>
<evidence type="ECO:0000313" key="11">
    <source>
        <dbReference type="Proteomes" id="UP000437068"/>
    </source>
</evidence>
<dbReference type="Proteomes" id="UP000440367">
    <property type="component" value="Unassembled WGS sequence"/>
</dbReference>
<dbReference type="Proteomes" id="UP000441208">
    <property type="component" value="Unassembled WGS sequence"/>
</dbReference>